<accession>A0A7C3PGK3</accession>
<dbReference type="SUPFAM" id="SSF50800">
    <property type="entry name" value="PK beta-barrel domain-like"/>
    <property type="match status" value="1"/>
</dbReference>
<dbReference type="PROSITE" id="PS51340">
    <property type="entry name" value="MOSC"/>
    <property type="match status" value="1"/>
</dbReference>
<evidence type="ECO:0000313" key="2">
    <source>
        <dbReference type="EMBL" id="HFM98518.1"/>
    </source>
</evidence>
<dbReference type="EMBL" id="DSRU01000173">
    <property type="protein sequence ID" value="HFM98518.1"/>
    <property type="molecule type" value="Genomic_DNA"/>
</dbReference>
<dbReference type="InterPro" id="IPR005303">
    <property type="entry name" value="MOCOS_middle"/>
</dbReference>
<protein>
    <submittedName>
        <fullName evidence="2">MOSC domain-containing protein</fullName>
    </submittedName>
</protein>
<organism evidence="2">
    <name type="scientific">Oscillatoriales cyanobacterium SpSt-418</name>
    <dbReference type="NCBI Taxonomy" id="2282169"/>
    <lineage>
        <taxon>Bacteria</taxon>
        <taxon>Bacillati</taxon>
        <taxon>Cyanobacteriota</taxon>
        <taxon>Cyanophyceae</taxon>
        <taxon>Oscillatoriophycideae</taxon>
        <taxon>Oscillatoriales</taxon>
    </lineage>
</organism>
<dbReference type="Pfam" id="PF03476">
    <property type="entry name" value="MOSC_N"/>
    <property type="match status" value="1"/>
</dbReference>
<comment type="caution">
    <text evidence="2">The sequence shown here is derived from an EMBL/GenBank/DDBJ whole genome shotgun (WGS) entry which is preliminary data.</text>
</comment>
<feature type="domain" description="MOSC" evidence="1">
    <location>
        <begin position="91"/>
        <end position="261"/>
    </location>
</feature>
<dbReference type="InterPro" id="IPR011037">
    <property type="entry name" value="Pyrv_Knase-like_insert_dom_sf"/>
</dbReference>
<evidence type="ECO:0000259" key="1">
    <source>
        <dbReference type="PROSITE" id="PS51340"/>
    </source>
</evidence>
<dbReference type="InterPro" id="IPR005302">
    <property type="entry name" value="MoCF_Sase_C"/>
</dbReference>
<dbReference type="Pfam" id="PF03473">
    <property type="entry name" value="MOSC"/>
    <property type="match status" value="1"/>
</dbReference>
<dbReference type="AlphaFoldDB" id="A0A7C3PGK3"/>
<gene>
    <name evidence="2" type="ORF">ENR64_12325</name>
</gene>
<name>A0A7C3PGK3_9CYAN</name>
<proteinExistence type="predicted"/>
<dbReference type="GO" id="GO:0030151">
    <property type="term" value="F:molybdenum ion binding"/>
    <property type="evidence" value="ECO:0007669"/>
    <property type="project" value="InterPro"/>
</dbReference>
<reference evidence="2" key="1">
    <citation type="journal article" date="2020" name="mSystems">
        <title>Genome- and Community-Level Interaction Insights into Carbon Utilization and Element Cycling Functions of Hydrothermarchaeota in Hydrothermal Sediment.</title>
        <authorList>
            <person name="Zhou Z."/>
            <person name="Liu Y."/>
            <person name="Xu W."/>
            <person name="Pan J."/>
            <person name="Luo Z.H."/>
            <person name="Li M."/>
        </authorList>
    </citation>
    <scope>NUCLEOTIDE SEQUENCE [LARGE SCALE GENOMIC DNA]</scope>
    <source>
        <strain evidence="2">SpSt-418</strain>
    </source>
</reference>
<sequence length="261" mass="29147">MSATPRVVGLFLYPVKSLNSVRVDAATVLPSGALQGDREFALFDDAGHYVNGKRHESIHRVRSRFDLANRQVTLHVEGDKPTQTFSLAAGEPNLESWLSQYFGFPVQLKQDLTMGFPDDTASPGPTIVSTATLEAIASWYPDFTVEEVRARFRANIEIGDVPPFWEDGLFTTAESTRPFQLGAVQFLGVNPCQRCVVVTRNPVTGEAYPNFQKTFVANRKETLPDWVERSRFNHFFRLAINTRVPDSEAGKTIQIGDPLQI</sequence>
<dbReference type="GO" id="GO:0003824">
    <property type="term" value="F:catalytic activity"/>
    <property type="evidence" value="ECO:0007669"/>
    <property type="project" value="InterPro"/>
</dbReference>
<dbReference type="SUPFAM" id="SSF141673">
    <property type="entry name" value="MOSC N-terminal domain-like"/>
    <property type="match status" value="1"/>
</dbReference>
<dbReference type="GO" id="GO:0030170">
    <property type="term" value="F:pyridoxal phosphate binding"/>
    <property type="evidence" value="ECO:0007669"/>
    <property type="project" value="InterPro"/>
</dbReference>